<dbReference type="Proteomes" id="UP001295684">
    <property type="component" value="Unassembled WGS sequence"/>
</dbReference>
<keyword evidence="1" id="KW-0472">Membrane</keyword>
<feature type="transmembrane region" description="Helical" evidence="1">
    <location>
        <begin position="283"/>
        <end position="301"/>
    </location>
</feature>
<name>A0AAD1U644_EUPCR</name>
<feature type="domain" description="Acyltransferase 3" evidence="2">
    <location>
        <begin position="198"/>
        <end position="592"/>
    </location>
</feature>
<feature type="transmembrane region" description="Helical" evidence="1">
    <location>
        <begin position="236"/>
        <end position="262"/>
    </location>
</feature>
<reference evidence="3" key="1">
    <citation type="submission" date="2023-07" db="EMBL/GenBank/DDBJ databases">
        <authorList>
            <consortium name="AG Swart"/>
            <person name="Singh M."/>
            <person name="Singh A."/>
            <person name="Seah K."/>
            <person name="Emmerich C."/>
        </authorList>
    </citation>
    <scope>NUCLEOTIDE SEQUENCE</scope>
    <source>
        <strain evidence="3">DP1</strain>
    </source>
</reference>
<feature type="transmembrane region" description="Helical" evidence="1">
    <location>
        <begin position="462"/>
        <end position="484"/>
    </location>
</feature>
<evidence type="ECO:0000256" key="1">
    <source>
        <dbReference type="SAM" id="Phobius"/>
    </source>
</evidence>
<dbReference type="InterPro" id="IPR052728">
    <property type="entry name" value="O2_lipid_transport_reg"/>
</dbReference>
<feature type="transmembrane region" description="Helical" evidence="1">
    <location>
        <begin position="373"/>
        <end position="393"/>
    </location>
</feature>
<evidence type="ECO:0000259" key="2">
    <source>
        <dbReference type="Pfam" id="PF01757"/>
    </source>
</evidence>
<sequence>MLGSVYCKENECFSAIFATPSAVLPMIVATGKNINDLGDFDACSLHSDTDYGLFYLKGAPIYLGLCVPSICKNEDLQIVADALTKLIEKIPSPVPIQAEGVIHFPNKEVPTVSAGHVFGFIGFGLLGVCLILGLFVEYTSLFSTQLTFGDDMNESQQDKALIKSKTLLGKTLLAFSPARNLRKMFYTPQRDDDYLTVLNGVRVISMYMVILGHTGSIMVSAGVSNPQSNLDLLSSWWAILIGAGFYSVDTFFFISAFLATYLMIDKFHGKKIFNIPMVYFHRLLRVIPTILMLTAFLLTFFEFMGSGPLWKPFVDQESANCRKSWWVNIVFMTSWYNSPRCFGQLWYLSNEMTYFLLVPFIVLAYLNSKLIGYIVIGFFNLISVILPFVFSHIRGHGITILNTPAVAYVSEIYLYPYTRSGSYAVGVLFGVLYFEWNKSRTDPRYKLTMGARFYDKIRESTIVCYTCLIIPSLIMLSFIILPRVELRDLYNRHISQIPSDFFNAFHRSGFVTALAFFLAPMLVGRMSFIKDVFGGKLWAPWAKVTFMSFLIHLNILGWYFYQSKGALFLDGPANIFYSLGFFLITVIISVPFSISLESPILQLERLVLFPPKVKPQAVSSQNYLINETKDSLNTKEESKSLKIMDN</sequence>
<feature type="transmembrane region" description="Helical" evidence="1">
    <location>
        <begin position="204"/>
        <end position="224"/>
    </location>
</feature>
<dbReference type="PANTHER" id="PTHR11161:SF0">
    <property type="entry name" value="O-ACYLTRANSFERASE LIKE PROTEIN"/>
    <property type="match status" value="1"/>
</dbReference>
<feature type="transmembrane region" description="Helical" evidence="1">
    <location>
        <begin position="345"/>
        <end position="366"/>
    </location>
</feature>
<dbReference type="InterPro" id="IPR002656">
    <property type="entry name" value="Acyl_transf_3_dom"/>
</dbReference>
<feature type="transmembrane region" description="Helical" evidence="1">
    <location>
        <begin position="504"/>
        <end position="523"/>
    </location>
</feature>
<keyword evidence="1" id="KW-0812">Transmembrane</keyword>
<protein>
    <recommendedName>
        <fullName evidence="2">Acyltransferase 3 domain-containing protein</fullName>
    </recommendedName>
</protein>
<dbReference type="GO" id="GO:0016747">
    <property type="term" value="F:acyltransferase activity, transferring groups other than amino-acyl groups"/>
    <property type="evidence" value="ECO:0007669"/>
    <property type="project" value="InterPro"/>
</dbReference>
<dbReference type="EMBL" id="CAMPGE010002032">
    <property type="protein sequence ID" value="CAI2360836.1"/>
    <property type="molecule type" value="Genomic_DNA"/>
</dbReference>
<feature type="transmembrane region" description="Helical" evidence="1">
    <location>
        <begin position="573"/>
        <end position="596"/>
    </location>
</feature>
<dbReference type="PANTHER" id="PTHR11161">
    <property type="entry name" value="O-ACYLTRANSFERASE"/>
    <property type="match status" value="1"/>
</dbReference>
<feature type="transmembrane region" description="Helical" evidence="1">
    <location>
        <begin position="544"/>
        <end position="561"/>
    </location>
</feature>
<keyword evidence="1" id="KW-1133">Transmembrane helix</keyword>
<dbReference type="Pfam" id="PF01757">
    <property type="entry name" value="Acyl_transf_3"/>
    <property type="match status" value="1"/>
</dbReference>
<evidence type="ECO:0000313" key="3">
    <source>
        <dbReference type="EMBL" id="CAI2360836.1"/>
    </source>
</evidence>
<gene>
    <name evidence="3" type="ORF">ECRASSUSDP1_LOCUS2143</name>
</gene>
<accession>A0AAD1U644</accession>
<dbReference type="AlphaFoldDB" id="A0AAD1U644"/>
<proteinExistence type="predicted"/>
<feature type="transmembrane region" description="Helical" evidence="1">
    <location>
        <begin position="117"/>
        <end position="136"/>
    </location>
</feature>
<feature type="transmembrane region" description="Helical" evidence="1">
    <location>
        <begin position="413"/>
        <end position="434"/>
    </location>
</feature>
<comment type="caution">
    <text evidence="3">The sequence shown here is derived from an EMBL/GenBank/DDBJ whole genome shotgun (WGS) entry which is preliminary data.</text>
</comment>
<keyword evidence="4" id="KW-1185">Reference proteome</keyword>
<evidence type="ECO:0000313" key="4">
    <source>
        <dbReference type="Proteomes" id="UP001295684"/>
    </source>
</evidence>
<organism evidence="3 4">
    <name type="scientific">Euplotes crassus</name>
    <dbReference type="NCBI Taxonomy" id="5936"/>
    <lineage>
        <taxon>Eukaryota</taxon>
        <taxon>Sar</taxon>
        <taxon>Alveolata</taxon>
        <taxon>Ciliophora</taxon>
        <taxon>Intramacronucleata</taxon>
        <taxon>Spirotrichea</taxon>
        <taxon>Hypotrichia</taxon>
        <taxon>Euplotida</taxon>
        <taxon>Euplotidae</taxon>
        <taxon>Moneuplotes</taxon>
    </lineage>
</organism>